<dbReference type="Gene3D" id="3.30.200.20">
    <property type="entry name" value="Phosphorylase Kinase, domain 1"/>
    <property type="match status" value="1"/>
</dbReference>
<evidence type="ECO:0000256" key="5">
    <source>
        <dbReference type="SAM" id="MobiDB-lite"/>
    </source>
</evidence>
<dbReference type="Gene3D" id="1.10.510.10">
    <property type="entry name" value="Transferase(Phosphotransferase) domain 1"/>
    <property type="match status" value="1"/>
</dbReference>
<proteinExistence type="predicted"/>
<evidence type="ECO:0000256" key="3">
    <source>
        <dbReference type="ARBA" id="ARBA00022777"/>
    </source>
</evidence>
<dbReference type="InterPro" id="IPR000719">
    <property type="entry name" value="Prot_kinase_dom"/>
</dbReference>
<keyword evidence="4" id="KW-0067">ATP-binding</keyword>
<dbReference type="STRING" id="290397.Adeh_1135"/>
<dbReference type="AlphaFoldDB" id="Q2IQ25"/>
<dbReference type="PANTHER" id="PTHR43289">
    <property type="entry name" value="MITOGEN-ACTIVATED PROTEIN KINASE KINASE KINASE 20-RELATED"/>
    <property type="match status" value="1"/>
</dbReference>
<dbReference type="GO" id="GO:0004674">
    <property type="term" value="F:protein serine/threonine kinase activity"/>
    <property type="evidence" value="ECO:0007669"/>
    <property type="project" value="UniProtKB-KW"/>
</dbReference>
<dbReference type="RefSeq" id="WP_011420192.1">
    <property type="nucleotide sequence ID" value="NC_007760.1"/>
</dbReference>
<dbReference type="InterPro" id="IPR011009">
    <property type="entry name" value="Kinase-like_dom_sf"/>
</dbReference>
<evidence type="ECO:0000256" key="2">
    <source>
        <dbReference type="ARBA" id="ARBA00022741"/>
    </source>
</evidence>
<gene>
    <name evidence="7" type="ordered locus">Adeh_1135</name>
</gene>
<dbReference type="Pfam" id="PF00069">
    <property type="entry name" value="Pkinase"/>
    <property type="match status" value="1"/>
</dbReference>
<dbReference type="KEGG" id="ade:Adeh_1135"/>
<dbReference type="CDD" id="cd14014">
    <property type="entry name" value="STKc_PknB_like"/>
    <property type="match status" value="1"/>
</dbReference>
<keyword evidence="2" id="KW-0547">Nucleotide-binding</keyword>
<organism evidence="7 8">
    <name type="scientific">Anaeromyxobacter dehalogenans (strain 2CP-C)</name>
    <dbReference type="NCBI Taxonomy" id="290397"/>
    <lineage>
        <taxon>Bacteria</taxon>
        <taxon>Pseudomonadati</taxon>
        <taxon>Myxococcota</taxon>
        <taxon>Myxococcia</taxon>
        <taxon>Myxococcales</taxon>
        <taxon>Cystobacterineae</taxon>
        <taxon>Anaeromyxobacteraceae</taxon>
        <taxon>Anaeromyxobacter</taxon>
    </lineage>
</organism>
<dbReference type="PROSITE" id="PS50011">
    <property type="entry name" value="PROTEIN_KINASE_DOM"/>
    <property type="match status" value="1"/>
</dbReference>
<accession>Q2IQ25</accession>
<sequence length="520" mass="55414">MRKPIPYGRFLLLDRIAVGGMAEVYVAIRRGEAAGRLYALKRILPTLAEDAEFITMFLDEARLVVQLDHPAIVPIHELGMHGEGYYIAMDYLPGKDLRALLDRLRARGEPMPVPLAAHVAARVADALDHAHRKRDALGTPLRVVHRDVSPANVLLGFDGSVRIIDFGIAQAALRTRRQDTVLRGKFGYMSPEMVRGQPVDHRSDVFSLGVVLHEMLTGARLFSGKSELSVLERVRRAEVPPPSRARPGLPPELDAIVLRALARDPAQRFEWASDLRDALLPFTHGVRPDEPPGDPPALARIMATSFPGELRAELDRLEKLRAAPPPVREPSPAERTQVIAVRPEEPPPGGGADGADGGLAAPPFFRLPEALAAPAPSRPPLVTGRTAAAAGFGALVAVAAVLAFTGPRRPQPPGAPAAAAPAVPAASPVVPAPPGPAALGRTAPGRPVTGRLSVQARVAATLVLDGEAQRPPLGAGEVRTVEVTVGRHRVEFRTEDGFRAGFTVEVRAGETAELLGVALE</sequence>
<dbReference type="InterPro" id="IPR008266">
    <property type="entry name" value="Tyr_kinase_AS"/>
</dbReference>
<dbReference type="PANTHER" id="PTHR43289:SF6">
    <property type="entry name" value="SERINE_THREONINE-PROTEIN KINASE NEKL-3"/>
    <property type="match status" value="1"/>
</dbReference>
<evidence type="ECO:0000256" key="4">
    <source>
        <dbReference type="ARBA" id="ARBA00022840"/>
    </source>
</evidence>
<dbReference type="OrthoDB" id="9801841at2"/>
<dbReference type="Proteomes" id="UP000001935">
    <property type="component" value="Chromosome"/>
</dbReference>
<evidence type="ECO:0000256" key="1">
    <source>
        <dbReference type="ARBA" id="ARBA00022679"/>
    </source>
</evidence>
<evidence type="ECO:0000313" key="7">
    <source>
        <dbReference type="EMBL" id="ABC80909.1"/>
    </source>
</evidence>
<feature type="domain" description="Protein kinase" evidence="6">
    <location>
        <begin position="10"/>
        <end position="280"/>
    </location>
</feature>
<feature type="region of interest" description="Disordered" evidence="5">
    <location>
        <begin position="323"/>
        <end position="361"/>
    </location>
</feature>
<keyword evidence="7" id="KW-0723">Serine/threonine-protein kinase</keyword>
<evidence type="ECO:0000259" key="6">
    <source>
        <dbReference type="PROSITE" id="PS50011"/>
    </source>
</evidence>
<dbReference type="GO" id="GO:0005524">
    <property type="term" value="F:ATP binding"/>
    <property type="evidence" value="ECO:0007669"/>
    <property type="project" value="UniProtKB-KW"/>
</dbReference>
<name>Q2IQ25_ANADE</name>
<dbReference type="HOGENOM" id="CLU_000288_151_5_7"/>
<dbReference type="PROSITE" id="PS00109">
    <property type="entry name" value="PROTEIN_KINASE_TYR"/>
    <property type="match status" value="1"/>
</dbReference>
<keyword evidence="1" id="KW-0808">Transferase</keyword>
<dbReference type="SUPFAM" id="SSF56112">
    <property type="entry name" value="Protein kinase-like (PK-like)"/>
    <property type="match status" value="1"/>
</dbReference>
<reference evidence="7" key="1">
    <citation type="submission" date="2006-01" db="EMBL/GenBank/DDBJ databases">
        <title>Complete sequence of Anaeromyxobacter dehalogenans 2CP-C.</title>
        <authorList>
            <consortium name="US DOE Joint Genome Institute"/>
            <person name="Copeland A."/>
            <person name="Lucas S."/>
            <person name="Lapidus A."/>
            <person name="Barry K."/>
            <person name="Detter J.C."/>
            <person name="Glavina T."/>
            <person name="Hammon N."/>
            <person name="Israni S."/>
            <person name="Pitluck S."/>
            <person name="Brettin T."/>
            <person name="Bruce D."/>
            <person name="Han C."/>
            <person name="Tapia R."/>
            <person name="Gilna P."/>
            <person name="Kiss H."/>
            <person name="Schmutz J."/>
            <person name="Larimer F."/>
            <person name="Land M."/>
            <person name="Kyrpides N."/>
            <person name="Anderson I."/>
            <person name="Sanford R.A."/>
            <person name="Ritalahti K.M."/>
            <person name="Thomas H.S."/>
            <person name="Kirby J.R."/>
            <person name="Zhulin I.B."/>
            <person name="Loeffler F.E."/>
            <person name="Richardson P."/>
        </authorList>
    </citation>
    <scope>NUCLEOTIDE SEQUENCE</scope>
    <source>
        <strain evidence="7">2CP-C</strain>
    </source>
</reference>
<dbReference type="EMBL" id="CP000251">
    <property type="protein sequence ID" value="ABC80909.1"/>
    <property type="molecule type" value="Genomic_DNA"/>
</dbReference>
<dbReference type="eggNOG" id="COG0515">
    <property type="taxonomic scope" value="Bacteria"/>
</dbReference>
<evidence type="ECO:0000313" key="8">
    <source>
        <dbReference type="Proteomes" id="UP000001935"/>
    </source>
</evidence>
<keyword evidence="3 7" id="KW-0418">Kinase</keyword>
<protein>
    <submittedName>
        <fullName evidence="7">Serine/threonine protein kinase</fullName>
    </submittedName>
</protein>